<dbReference type="RefSeq" id="WP_323982801.1">
    <property type="nucleotide sequence ID" value="NZ_JAYKBW010000004.1"/>
</dbReference>
<keyword evidence="10 11" id="KW-0066">ATP synthesis</keyword>
<accession>A0ABU5Z618</accession>
<evidence type="ECO:0000256" key="12">
    <source>
        <dbReference type="RuleBase" id="RU000483"/>
    </source>
</evidence>
<evidence type="ECO:0000256" key="13">
    <source>
        <dbReference type="SAM" id="SignalP"/>
    </source>
</evidence>
<dbReference type="NCBIfam" id="TIGR01131">
    <property type="entry name" value="ATP_synt_6_or_A"/>
    <property type="match status" value="1"/>
</dbReference>
<dbReference type="Gene3D" id="1.20.120.220">
    <property type="entry name" value="ATP synthase, F0 complex, subunit A"/>
    <property type="match status" value="1"/>
</dbReference>
<keyword evidence="15" id="KW-1185">Reference proteome</keyword>
<feature type="transmembrane region" description="Helical" evidence="11">
    <location>
        <begin position="138"/>
        <end position="159"/>
    </location>
</feature>
<dbReference type="EMBL" id="JAYKBW010000004">
    <property type="protein sequence ID" value="MEB3074401.1"/>
    <property type="molecule type" value="Genomic_DNA"/>
</dbReference>
<evidence type="ECO:0000256" key="8">
    <source>
        <dbReference type="ARBA" id="ARBA00023065"/>
    </source>
</evidence>
<keyword evidence="7 11" id="KW-1133">Transmembrane helix</keyword>
<comment type="caution">
    <text evidence="14">The sequence shown here is derived from an EMBL/GenBank/DDBJ whole genome shotgun (WGS) entry which is preliminary data.</text>
</comment>
<evidence type="ECO:0000313" key="15">
    <source>
        <dbReference type="Proteomes" id="UP001311730"/>
    </source>
</evidence>
<keyword evidence="3 11" id="KW-0813">Transport</keyword>
<dbReference type="PRINTS" id="PR00123">
    <property type="entry name" value="ATPASEA"/>
</dbReference>
<evidence type="ECO:0000256" key="3">
    <source>
        <dbReference type="ARBA" id="ARBA00022448"/>
    </source>
</evidence>
<evidence type="ECO:0000256" key="5">
    <source>
        <dbReference type="ARBA" id="ARBA00022692"/>
    </source>
</evidence>
<feature type="signal peptide" evidence="13">
    <location>
        <begin position="1"/>
        <end position="23"/>
    </location>
</feature>
<feature type="transmembrane region" description="Helical" evidence="11">
    <location>
        <begin position="283"/>
        <end position="306"/>
    </location>
</feature>
<keyword evidence="5 11" id="KW-0812">Transmembrane</keyword>
<keyword evidence="6 11" id="KW-0375">Hydrogen ion transport</keyword>
<feature type="transmembrane region" description="Helical" evidence="11">
    <location>
        <begin position="200"/>
        <end position="222"/>
    </location>
</feature>
<keyword evidence="8 11" id="KW-0406">Ion transport</keyword>
<comment type="subcellular location">
    <subcellularLocation>
        <location evidence="11 12">Cell membrane</location>
        <topology evidence="11 12">Multi-pass membrane protein</topology>
    </subcellularLocation>
    <subcellularLocation>
        <location evidence="1">Membrane</location>
        <topology evidence="1">Multi-pass membrane protein</topology>
    </subcellularLocation>
</comment>
<protein>
    <recommendedName>
        <fullName evidence="11 12">ATP synthase subunit a</fullName>
    </recommendedName>
    <alternativeName>
        <fullName evidence="11">ATP synthase F0 sector subunit a</fullName>
    </alternativeName>
    <alternativeName>
        <fullName evidence="11">F-ATPase subunit 6</fullName>
    </alternativeName>
</protein>
<dbReference type="PANTHER" id="PTHR11410">
    <property type="entry name" value="ATP SYNTHASE SUBUNIT A"/>
    <property type="match status" value="1"/>
</dbReference>
<dbReference type="HAMAP" id="MF_01393">
    <property type="entry name" value="ATP_synth_a_bact"/>
    <property type="match status" value="1"/>
</dbReference>
<evidence type="ECO:0000256" key="7">
    <source>
        <dbReference type="ARBA" id="ARBA00022989"/>
    </source>
</evidence>
<feature type="transmembrane region" description="Helical" evidence="11">
    <location>
        <begin position="260"/>
        <end position="277"/>
    </location>
</feature>
<comment type="similarity">
    <text evidence="2 11 12">Belongs to the ATPase A chain family.</text>
</comment>
<gene>
    <name evidence="11 14" type="primary">atpB</name>
    <name evidence="14" type="ORF">VJJ08_03675</name>
</gene>
<name>A0ABU5Z618_9FLAO</name>
<evidence type="ECO:0000256" key="9">
    <source>
        <dbReference type="ARBA" id="ARBA00023136"/>
    </source>
</evidence>
<dbReference type="InterPro" id="IPR035908">
    <property type="entry name" value="F0_ATP_A_sf"/>
</dbReference>
<evidence type="ECO:0000313" key="14">
    <source>
        <dbReference type="EMBL" id="MEB3074401.1"/>
    </source>
</evidence>
<keyword evidence="4 11" id="KW-0138">CF(0)</keyword>
<keyword evidence="11" id="KW-1003">Cell membrane</keyword>
<dbReference type="InterPro" id="IPR000568">
    <property type="entry name" value="ATP_synth_F0_asu"/>
</dbReference>
<feature type="chain" id="PRO_5046630219" description="ATP synthase subunit a" evidence="13">
    <location>
        <begin position="24"/>
        <end position="356"/>
    </location>
</feature>
<evidence type="ECO:0000256" key="1">
    <source>
        <dbReference type="ARBA" id="ARBA00004141"/>
    </source>
</evidence>
<proteinExistence type="inferred from homology"/>
<keyword evidence="9 11" id="KW-0472">Membrane</keyword>
<dbReference type="SUPFAM" id="SSF81336">
    <property type="entry name" value="F1F0 ATP synthase subunit A"/>
    <property type="match status" value="1"/>
</dbReference>
<dbReference type="Proteomes" id="UP001311730">
    <property type="component" value="Unassembled WGS sequence"/>
</dbReference>
<dbReference type="CDD" id="cd00310">
    <property type="entry name" value="ATP-synt_Fo_a_6"/>
    <property type="match status" value="1"/>
</dbReference>
<keyword evidence="13" id="KW-0732">Signal</keyword>
<dbReference type="PANTHER" id="PTHR11410:SF0">
    <property type="entry name" value="ATP SYNTHASE SUBUNIT A"/>
    <property type="match status" value="1"/>
</dbReference>
<feature type="transmembrane region" description="Helical" evidence="11">
    <location>
        <begin position="228"/>
        <end position="248"/>
    </location>
</feature>
<feature type="transmembrane region" description="Helical" evidence="11">
    <location>
        <begin position="318"/>
        <end position="347"/>
    </location>
</feature>
<evidence type="ECO:0000256" key="2">
    <source>
        <dbReference type="ARBA" id="ARBA00006810"/>
    </source>
</evidence>
<evidence type="ECO:0000256" key="11">
    <source>
        <dbReference type="HAMAP-Rule" id="MF_01393"/>
    </source>
</evidence>
<evidence type="ECO:0000256" key="6">
    <source>
        <dbReference type="ARBA" id="ARBA00022781"/>
    </source>
</evidence>
<organism evidence="14 15">
    <name type="scientific">Capnocytophaga gingivalis</name>
    <dbReference type="NCBI Taxonomy" id="1017"/>
    <lineage>
        <taxon>Bacteria</taxon>
        <taxon>Pseudomonadati</taxon>
        <taxon>Bacteroidota</taxon>
        <taxon>Flavobacteriia</taxon>
        <taxon>Flavobacteriales</taxon>
        <taxon>Flavobacteriaceae</taxon>
        <taxon>Capnocytophaga</taxon>
    </lineage>
</organism>
<dbReference type="Pfam" id="PF00119">
    <property type="entry name" value="ATP-synt_A"/>
    <property type="match status" value="1"/>
</dbReference>
<evidence type="ECO:0000256" key="10">
    <source>
        <dbReference type="ARBA" id="ARBA00023310"/>
    </source>
</evidence>
<sequence>MIRKIISKWLFLSILALPFAGIAAPEEAPSSAEEEDYTSIVMHHIADSHDYHLFDWNGHPVSLSLPIILWTDQGLVTFLSSEFHHDDKGAVVVNKGNQYFTRVHGQIYYTDAQGQISYDENHQVTNARPLDFSITKNVLLLFLIAFLMVLAFTSVARSYKKNSKAPKGLANLLETLIVFVRDDIALPNIGSKKYERYMPYLLTLFFLILIGNLLGLVPIISGTLTNDIIFTGTLALLTFLITTFSGNANYWKHIFATPGVPMWLAPIMVPVEVIGMLTKPFALMIRLFANITAGHIIILSLIGLIFTFKTVLASPISVAFALFINVLELLVAFIQAYIFTLLSALFIGGAVAEEHH</sequence>
<dbReference type="InterPro" id="IPR045083">
    <property type="entry name" value="ATP_synth_F0_asu_bact/mt"/>
</dbReference>
<evidence type="ECO:0000256" key="4">
    <source>
        <dbReference type="ARBA" id="ARBA00022547"/>
    </source>
</evidence>
<reference evidence="14 15" key="1">
    <citation type="submission" date="2023-12" db="EMBL/GenBank/DDBJ databases">
        <title>Genomic sequences of Capnocytophaga and Parvimonas strains.</title>
        <authorList>
            <person name="Watt R.M."/>
            <person name="Wang M."/>
            <person name="Yang T."/>
            <person name="Tong W.M."/>
        </authorList>
    </citation>
    <scope>NUCLEOTIDE SEQUENCE [LARGE SCALE GENOMIC DNA]</scope>
    <source>
        <strain evidence="14 15">CCUG 13096</strain>
    </source>
</reference>
<comment type="function">
    <text evidence="11 12">Key component of the proton channel; it plays a direct role in the translocation of protons across the membrane.</text>
</comment>